<organism evidence="2">
    <name type="scientific">uncultured Caudovirales phage</name>
    <dbReference type="NCBI Taxonomy" id="2100421"/>
    <lineage>
        <taxon>Viruses</taxon>
        <taxon>Duplodnaviria</taxon>
        <taxon>Heunggongvirae</taxon>
        <taxon>Uroviricota</taxon>
        <taxon>Caudoviricetes</taxon>
        <taxon>Peduoviridae</taxon>
        <taxon>Maltschvirus</taxon>
        <taxon>Maltschvirus maltsch</taxon>
    </lineage>
</organism>
<gene>
    <name evidence="2" type="ORF">UFOVP413_22</name>
</gene>
<dbReference type="EMBL" id="LR796386">
    <property type="protein sequence ID" value="CAB4141054.1"/>
    <property type="molecule type" value="Genomic_DNA"/>
</dbReference>
<protein>
    <submittedName>
        <fullName evidence="2">Uncharacterized protein</fullName>
    </submittedName>
</protein>
<feature type="region of interest" description="Disordered" evidence="1">
    <location>
        <begin position="212"/>
        <end position="240"/>
    </location>
</feature>
<accession>A0A6J5M2R5</accession>
<evidence type="ECO:0000256" key="1">
    <source>
        <dbReference type="SAM" id="MobiDB-lite"/>
    </source>
</evidence>
<proteinExistence type="predicted"/>
<reference evidence="2" key="1">
    <citation type="submission" date="2020-04" db="EMBL/GenBank/DDBJ databases">
        <authorList>
            <person name="Chiriac C."/>
            <person name="Salcher M."/>
            <person name="Ghai R."/>
            <person name="Kavagutti S V."/>
        </authorList>
    </citation>
    <scope>NUCLEOTIDE SEQUENCE</scope>
</reference>
<evidence type="ECO:0000313" key="2">
    <source>
        <dbReference type="EMBL" id="CAB4141054.1"/>
    </source>
</evidence>
<name>A0A6J5M2R5_9CAUD</name>
<sequence>MNINDDGLPAIDRLINHDIISGTPHAMPFMPNMLNGALPKGMRMPRTMPKQHGMHVRFYLRAEKNQADSNEQGRAMFREIEYVEIKVPGDKLTCVDREVTDDDKEKYFWEYLAFKSGQDAPVQGTPIEQWPILSVAEIEELKYYGVRTVEDLVNMSDTNLNKIGMGSLSLRERAKAWLDSANEGADMQRLAMENAKLKEEIKDLRDSFREIRDAQDKTKNKSGGRSKKAVAEDDDEEDAA</sequence>